<proteinExistence type="predicted"/>
<dbReference type="Proteomes" id="UP000326950">
    <property type="component" value="Unassembled WGS sequence"/>
</dbReference>
<protein>
    <submittedName>
        <fullName evidence="1">Uncharacterized protein</fullName>
    </submittedName>
</protein>
<gene>
    <name evidence="1" type="ORF">BDV40DRAFT_107588</name>
</gene>
<evidence type="ECO:0000313" key="2">
    <source>
        <dbReference type="Proteomes" id="UP000326950"/>
    </source>
</evidence>
<organism evidence="1 2">
    <name type="scientific">Aspergillus tamarii</name>
    <dbReference type="NCBI Taxonomy" id="41984"/>
    <lineage>
        <taxon>Eukaryota</taxon>
        <taxon>Fungi</taxon>
        <taxon>Dikarya</taxon>
        <taxon>Ascomycota</taxon>
        <taxon>Pezizomycotina</taxon>
        <taxon>Eurotiomycetes</taxon>
        <taxon>Eurotiomycetidae</taxon>
        <taxon>Eurotiales</taxon>
        <taxon>Aspergillaceae</taxon>
        <taxon>Aspergillus</taxon>
        <taxon>Aspergillus subgen. Circumdati</taxon>
    </lineage>
</organism>
<keyword evidence="2" id="KW-1185">Reference proteome</keyword>
<name>A0A5N6V466_ASPTM</name>
<dbReference type="OrthoDB" id="10411787at2759"/>
<dbReference type="AlphaFoldDB" id="A0A5N6V466"/>
<reference evidence="1 2" key="1">
    <citation type="submission" date="2019-04" db="EMBL/GenBank/DDBJ databases">
        <title>Friends and foes A comparative genomics study of 23 Aspergillus species from section Flavi.</title>
        <authorList>
            <consortium name="DOE Joint Genome Institute"/>
            <person name="Kjaerbolling I."/>
            <person name="Vesth T."/>
            <person name="Frisvad J.C."/>
            <person name="Nybo J.L."/>
            <person name="Theobald S."/>
            <person name="Kildgaard S."/>
            <person name="Isbrandt T."/>
            <person name="Kuo A."/>
            <person name="Sato A."/>
            <person name="Lyhne E.K."/>
            <person name="Kogle M.E."/>
            <person name="Wiebenga A."/>
            <person name="Kun R.S."/>
            <person name="Lubbers R.J."/>
            <person name="Makela M.R."/>
            <person name="Barry K."/>
            <person name="Chovatia M."/>
            <person name="Clum A."/>
            <person name="Daum C."/>
            <person name="Haridas S."/>
            <person name="He G."/>
            <person name="LaButti K."/>
            <person name="Lipzen A."/>
            <person name="Mondo S."/>
            <person name="Riley R."/>
            <person name="Salamov A."/>
            <person name="Simmons B.A."/>
            <person name="Magnuson J.K."/>
            <person name="Henrissat B."/>
            <person name="Mortensen U.H."/>
            <person name="Larsen T.O."/>
            <person name="Devries R.P."/>
            <person name="Grigoriev I.V."/>
            <person name="Machida M."/>
            <person name="Baker S.E."/>
            <person name="Andersen M.R."/>
        </authorList>
    </citation>
    <scope>NUCLEOTIDE SEQUENCE [LARGE SCALE GENOMIC DNA]</scope>
    <source>
        <strain evidence="1 2">CBS 117626</strain>
    </source>
</reference>
<evidence type="ECO:0000313" key="1">
    <source>
        <dbReference type="EMBL" id="KAE8164731.1"/>
    </source>
</evidence>
<sequence>MLSLSFPFRLERCCPGNSILTSPNGVDAPYIRPNPSSRGIALRSTTFVSPNDTLHTFVRCQGFFFRDLETLYTRSHLVIAWVPTLATYLAQPCSYSLSGTNKRYGDPAKPISSCIRPVEYWIFIDDPGHDKLPVRFQMTTKMASKVSLVSRN</sequence>
<dbReference type="EMBL" id="ML738606">
    <property type="protein sequence ID" value="KAE8164731.1"/>
    <property type="molecule type" value="Genomic_DNA"/>
</dbReference>
<accession>A0A5N6V466</accession>